<accession>A0A139HD81</accession>
<evidence type="ECO:0000256" key="5">
    <source>
        <dbReference type="ARBA" id="ARBA00038359"/>
    </source>
</evidence>
<feature type="transmembrane region" description="Helical" evidence="7">
    <location>
        <begin position="65"/>
        <end position="85"/>
    </location>
</feature>
<feature type="transmembrane region" description="Helical" evidence="7">
    <location>
        <begin position="194"/>
        <end position="217"/>
    </location>
</feature>
<dbReference type="EMBL" id="LFZN01000073">
    <property type="protein sequence ID" value="KXT00434.1"/>
    <property type="molecule type" value="Genomic_DNA"/>
</dbReference>
<comment type="similarity">
    <text evidence="5">Belongs to the SAT4 family.</text>
</comment>
<dbReference type="Proteomes" id="UP000070133">
    <property type="component" value="Unassembled WGS sequence"/>
</dbReference>
<feature type="region of interest" description="Disordered" evidence="6">
    <location>
        <begin position="343"/>
        <end position="374"/>
    </location>
</feature>
<dbReference type="PANTHER" id="PTHR33048">
    <property type="entry name" value="PTH11-LIKE INTEGRAL MEMBRANE PROTEIN (AFU_ORTHOLOGUE AFUA_5G11245)"/>
    <property type="match status" value="1"/>
</dbReference>
<evidence type="ECO:0000313" key="10">
    <source>
        <dbReference type="Proteomes" id="UP000070133"/>
    </source>
</evidence>
<gene>
    <name evidence="9" type="ORF">AC578_1920</name>
</gene>
<feature type="compositionally biased region" description="Polar residues" evidence="6">
    <location>
        <begin position="419"/>
        <end position="431"/>
    </location>
</feature>
<feature type="domain" description="Rhodopsin" evidence="8">
    <location>
        <begin position="47"/>
        <end position="293"/>
    </location>
</feature>
<keyword evidence="3 7" id="KW-1133">Transmembrane helix</keyword>
<feature type="compositionally biased region" description="Basic and acidic residues" evidence="6">
    <location>
        <begin position="406"/>
        <end position="418"/>
    </location>
</feature>
<feature type="transmembrane region" description="Helical" evidence="7">
    <location>
        <begin position="143"/>
        <end position="167"/>
    </location>
</feature>
<dbReference type="AlphaFoldDB" id="A0A139HD81"/>
<comment type="caution">
    <text evidence="9">The sequence shown here is derived from an EMBL/GenBank/DDBJ whole genome shotgun (WGS) entry which is preliminary data.</text>
</comment>
<feature type="transmembrane region" description="Helical" evidence="7">
    <location>
        <begin position="229"/>
        <end position="252"/>
    </location>
</feature>
<evidence type="ECO:0000313" key="9">
    <source>
        <dbReference type="EMBL" id="KXT00434.1"/>
    </source>
</evidence>
<evidence type="ECO:0000256" key="1">
    <source>
        <dbReference type="ARBA" id="ARBA00004141"/>
    </source>
</evidence>
<proteinExistence type="inferred from homology"/>
<feature type="compositionally biased region" description="Polar residues" evidence="6">
    <location>
        <begin position="343"/>
        <end position="352"/>
    </location>
</feature>
<evidence type="ECO:0000256" key="2">
    <source>
        <dbReference type="ARBA" id="ARBA00022692"/>
    </source>
</evidence>
<name>A0A139HD81_9PEZI</name>
<evidence type="ECO:0000256" key="3">
    <source>
        <dbReference type="ARBA" id="ARBA00022989"/>
    </source>
</evidence>
<dbReference type="InterPro" id="IPR049326">
    <property type="entry name" value="Rhodopsin_dom_fungi"/>
</dbReference>
<reference evidence="9 10" key="1">
    <citation type="submission" date="2015-07" db="EMBL/GenBank/DDBJ databases">
        <title>Comparative genomics of the Sigatoka disease complex on banana suggests a link between parallel evolutionary changes in Pseudocercospora fijiensis and Pseudocercospora eumusae and increased virulence on the banana host.</title>
        <authorList>
            <person name="Chang T.-C."/>
            <person name="Salvucci A."/>
            <person name="Crous P.W."/>
            <person name="Stergiopoulos I."/>
        </authorList>
    </citation>
    <scope>NUCLEOTIDE SEQUENCE [LARGE SCALE GENOMIC DNA]</scope>
    <source>
        <strain evidence="9 10">CBS 114824</strain>
    </source>
</reference>
<dbReference type="InterPro" id="IPR052337">
    <property type="entry name" value="SAT4-like"/>
</dbReference>
<sequence length="431" mass="48831">MPGNIINLSPADAAQWPKPNYVDPERRTWMPAYAAILYGVASIMIAARLWLRANKYAGGLGSDDFFLICAWLSVTWFTSLSIVGSEKFMTSRHMWDVPSSMFEDMALITWIAEFAFLITGCCLKVSVLLFYRRLVEHTCSKYWIWAVIFAICFTVAYSLAFILTLVFNCSPTEAYWKAFDPSYTHPHSCVNTTIVNLLAGIMAAVSDLYSVALPCIMTRHLQISRLQKIALYVIFSLALLVVACSGVRTYYLYKVGHTSDVSTIIYYVFVWSQVELCLGLMCASLPSLRVLFREYLSEPLLKLKRSVPSIRSKTRRDSETEHGIVRRIDLHLHRSSLIDERPSWSSVASDPMTTPGIDLDNDASPPLSPWPTKETHLVKSAADYEAYNLQNMEEYRQSSHISNSSELRRAKDGGHEPRSSNQHSWLDSNEV</sequence>
<feature type="transmembrane region" description="Helical" evidence="7">
    <location>
        <begin position="264"/>
        <end position="292"/>
    </location>
</feature>
<evidence type="ECO:0000259" key="8">
    <source>
        <dbReference type="Pfam" id="PF20684"/>
    </source>
</evidence>
<feature type="transmembrane region" description="Helical" evidence="7">
    <location>
        <begin position="32"/>
        <end position="53"/>
    </location>
</feature>
<feature type="region of interest" description="Disordered" evidence="6">
    <location>
        <begin position="395"/>
        <end position="431"/>
    </location>
</feature>
<evidence type="ECO:0000256" key="6">
    <source>
        <dbReference type="SAM" id="MobiDB-lite"/>
    </source>
</evidence>
<feature type="transmembrane region" description="Helical" evidence="7">
    <location>
        <begin position="105"/>
        <end position="131"/>
    </location>
</feature>
<evidence type="ECO:0000256" key="7">
    <source>
        <dbReference type="SAM" id="Phobius"/>
    </source>
</evidence>
<dbReference type="OrthoDB" id="194468at2759"/>
<dbReference type="PANTHER" id="PTHR33048:SF129">
    <property type="entry name" value="INTEGRAL MEMBRANE PROTEIN-RELATED"/>
    <property type="match status" value="1"/>
</dbReference>
<keyword evidence="2 7" id="KW-0812">Transmembrane</keyword>
<dbReference type="GO" id="GO:0016020">
    <property type="term" value="C:membrane"/>
    <property type="evidence" value="ECO:0007669"/>
    <property type="project" value="UniProtKB-SubCell"/>
</dbReference>
<keyword evidence="4 7" id="KW-0472">Membrane</keyword>
<evidence type="ECO:0000256" key="4">
    <source>
        <dbReference type="ARBA" id="ARBA00023136"/>
    </source>
</evidence>
<dbReference type="Pfam" id="PF20684">
    <property type="entry name" value="Fung_rhodopsin"/>
    <property type="match status" value="1"/>
</dbReference>
<protein>
    <recommendedName>
        <fullName evidence="8">Rhodopsin domain-containing protein</fullName>
    </recommendedName>
</protein>
<organism evidence="9 10">
    <name type="scientific">Pseudocercospora eumusae</name>
    <dbReference type="NCBI Taxonomy" id="321146"/>
    <lineage>
        <taxon>Eukaryota</taxon>
        <taxon>Fungi</taxon>
        <taxon>Dikarya</taxon>
        <taxon>Ascomycota</taxon>
        <taxon>Pezizomycotina</taxon>
        <taxon>Dothideomycetes</taxon>
        <taxon>Dothideomycetidae</taxon>
        <taxon>Mycosphaerellales</taxon>
        <taxon>Mycosphaerellaceae</taxon>
        <taxon>Pseudocercospora</taxon>
    </lineage>
</organism>
<keyword evidence="10" id="KW-1185">Reference proteome</keyword>
<comment type="subcellular location">
    <subcellularLocation>
        <location evidence="1">Membrane</location>
        <topology evidence="1">Multi-pass membrane protein</topology>
    </subcellularLocation>
</comment>